<dbReference type="Proteomes" id="UP001515480">
    <property type="component" value="Unassembled WGS sequence"/>
</dbReference>
<evidence type="ECO:0000259" key="2">
    <source>
        <dbReference type="SMART" id="SM00743"/>
    </source>
</evidence>
<dbReference type="PANTHER" id="PTHR31917:SF101">
    <property type="entry name" value="OS07G0607300 PROTEIN"/>
    <property type="match status" value="1"/>
</dbReference>
<feature type="compositionally biased region" description="Basic and acidic residues" evidence="1">
    <location>
        <begin position="782"/>
        <end position="836"/>
    </location>
</feature>
<feature type="domain" description="Agenet" evidence="2">
    <location>
        <begin position="271"/>
        <end position="338"/>
    </location>
</feature>
<comment type="caution">
    <text evidence="3">The sequence shown here is derived from an EMBL/GenBank/DDBJ whole genome shotgun (WGS) entry which is preliminary data.</text>
</comment>
<sequence length="847" mass="95678">MKSENSVSSGARAPRSAAARIRAPHHTFPPAEEVGKGSRVELAVGTSRRQAEVVQMGAKERQGLARVHFCSTPGAEHADTGSKEWVPLSSLRPVPPEPPDGWTLRLQMYETVEARYDDSWVEVVYLETRLPLREDDQPMYIVRHPNMSEPLEVPAKDLRPVWTLNTDSKLWSISTRRSGPTGAVLLSFARRDYEWCVVGQINSSGPLPAFCEDAPRIPTPLEREAAAVAQERGMCSLLLKQDQGEWSFGGDGGMGEFLPPIAPLPELKGAIRFAVGTEVEVGPTDEGYVGSWFTATVVEVKDDGQTCVRYHTLEESDGVPLIEWQPCSCLRPVPPRVAPGCFPAQGLNVGDFVQLWYNDGWWEAMVVDEPELGKKQLKEKRKRQQEHASQMQAAREAGEEPPAPLAEPVCVQFLHYPEVHPNIDQANLRPFWVWRNSEWFWRVSGGGLLTLTTRLPDGKMSKDGYVIPTKKLHLPNSVQISLALENGLWAVKKARRLHLCTVQERRVEWEATVTLLQQDPADEESFVVHSAKLCRVRSQLEIDEPTPQACFTIGQYVEVSQEDVDYEGSYFSADLVSMQDEEAVVRYHAFEEEEGSNVKLTETVAVRRIRPRPPATPVGFLTSLHSGMLVEFSSEDGWWFGKLLAIGDAHHMPPPADARSLAVGSIRTGLDGKQYEVSSFTKGKTCQQTWVSKDDASWVSPSADSRAALLTVESHPYQLQHTLEARRLRPCMIWRWRVGRWDTIQSFAALDLFTRMQLEEERQRASNALKAQRRKEVAEAKRIQKQEEAESKRQQKNNLKEEKRRAKEAEEEAKRLAKESAFEEKRRQREEQERHAVTRVPHAAFLR</sequence>
<feature type="region of interest" description="Disordered" evidence="1">
    <location>
        <begin position="782"/>
        <end position="847"/>
    </location>
</feature>
<dbReference type="Gene3D" id="2.30.30.140">
    <property type="match status" value="1"/>
</dbReference>
<keyword evidence="4" id="KW-1185">Reference proteome</keyword>
<feature type="region of interest" description="Disordered" evidence="1">
    <location>
        <begin position="376"/>
        <end position="403"/>
    </location>
</feature>
<dbReference type="Pfam" id="PF05641">
    <property type="entry name" value="Agenet"/>
    <property type="match status" value="2"/>
</dbReference>
<evidence type="ECO:0000313" key="3">
    <source>
        <dbReference type="EMBL" id="KAL1504840.1"/>
    </source>
</evidence>
<dbReference type="SMART" id="SM00743">
    <property type="entry name" value="Agenet"/>
    <property type="match status" value="4"/>
</dbReference>
<dbReference type="PANTHER" id="PTHR31917">
    <property type="entry name" value="AGENET DOMAIN-CONTAINING PROTEIN-RELATED"/>
    <property type="match status" value="1"/>
</dbReference>
<dbReference type="InterPro" id="IPR008395">
    <property type="entry name" value="Agenet-like_dom"/>
</dbReference>
<evidence type="ECO:0000256" key="1">
    <source>
        <dbReference type="SAM" id="MobiDB-lite"/>
    </source>
</evidence>
<evidence type="ECO:0000313" key="4">
    <source>
        <dbReference type="Proteomes" id="UP001515480"/>
    </source>
</evidence>
<name>A0AB34IS09_PRYPA</name>
<organism evidence="3 4">
    <name type="scientific">Prymnesium parvum</name>
    <name type="common">Toxic golden alga</name>
    <dbReference type="NCBI Taxonomy" id="97485"/>
    <lineage>
        <taxon>Eukaryota</taxon>
        <taxon>Haptista</taxon>
        <taxon>Haptophyta</taxon>
        <taxon>Prymnesiophyceae</taxon>
        <taxon>Prymnesiales</taxon>
        <taxon>Prymnesiaceae</taxon>
        <taxon>Prymnesium</taxon>
    </lineage>
</organism>
<feature type="domain" description="Agenet" evidence="2">
    <location>
        <begin position="104"/>
        <end position="166"/>
    </location>
</feature>
<feature type="compositionally biased region" description="Low complexity" evidence="1">
    <location>
        <begin position="1"/>
        <end position="21"/>
    </location>
</feature>
<protein>
    <recommendedName>
        <fullName evidence="2">Agenet domain-containing protein</fullName>
    </recommendedName>
</protein>
<dbReference type="AlphaFoldDB" id="A0AB34IS09"/>
<accession>A0AB34IS09</accession>
<reference evidence="3 4" key="1">
    <citation type="journal article" date="2024" name="Science">
        <title>Giant polyketide synthase enzymes in the biosynthesis of giant marine polyether toxins.</title>
        <authorList>
            <person name="Fallon T.R."/>
            <person name="Shende V.V."/>
            <person name="Wierzbicki I.H."/>
            <person name="Pendleton A.L."/>
            <person name="Watervoot N.F."/>
            <person name="Auber R.P."/>
            <person name="Gonzalez D.J."/>
            <person name="Wisecaver J.H."/>
            <person name="Moore B.S."/>
        </authorList>
    </citation>
    <scope>NUCLEOTIDE SEQUENCE [LARGE SCALE GENOMIC DNA]</scope>
    <source>
        <strain evidence="3 4">12B1</strain>
    </source>
</reference>
<dbReference type="CDD" id="cd20405">
    <property type="entry name" value="Tudor_Agenet_AtDUF_rpt1_3"/>
    <property type="match status" value="2"/>
</dbReference>
<feature type="domain" description="Agenet" evidence="2">
    <location>
        <begin position="549"/>
        <end position="617"/>
    </location>
</feature>
<dbReference type="EMBL" id="JBGBPQ010000019">
    <property type="protein sequence ID" value="KAL1504840.1"/>
    <property type="molecule type" value="Genomic_DNA"/>
</dbReference>
<feature type="region of interest" description="Disordered" evidence="1">
    <location>
        <begin position="1"/>
        <end position="37"/>
    </location>
</feature>
<proteinExistence type="predicted"/>
<gene>
    <name evidence="3" type="ORF">AB1Y20_008611</name>
</gene>
<dbReference type="InterPro" id="IPR014002">
    <property type="entry name" value="Agenet_dom_plant"/>
</dbReference>
<feature type="domain" description="Agenet" evidence="2">
    <location>
        <begin position="345"/>
        <end position="402"/>
    </location>
</feature>